<dbReference type="PRINTS" id="PR00812">
    <property type="entry name" value="BCTERIALGSPF"/>
</dbReference>
<dbReference type="EMBL" id="QFOD01000032">
    <property type="protein sequence ID" value="PZP27292.1"/>
    <property type="molecule type" value="Genomic_DNA"/>
</dbReference>
<dbReference type="GO" id="GO:0005886">
    <property type="term" value="C:plasma membrane"/>
    <property type="evidence" value="ECO:0007669"/>
    <property type="project" value="UniProtKB-SubCell"/>
</dbReference>
<feature type="transmembrane region" description="Helical" evidence="8">
    <location>
        <begin position="168"/>
        <end position="190"/>
    </location>
</feature>
<dbReference type="GO" id="GO:0015628">
    <property type="term" value="P:protein secretion by the type II secretion system"/>
    <property type="evidence" value="ECO:0007669"/>
    <property type="project" value="TreeGrafter"/>
</dbReference>
<name>A0A2W5F7U1_9BURK</name>
<comment type="similarity">
    <text evidence="2">Belongs to the GSP F family.</text>
</comment>
<dbReference type="PANTHER" id="PTHR30012">
    <property type="entry name" value="GENERAL SECRETION PATHWAY PROTEIN"/>
    <property type="match status" value="1"/>
</dbReference>
<evidence type="ECO:0000259" key="9">
    <source>
        <dbReference type="Pfam" id="PF00482"/>
    </source>
</evidence>
<dbReference type="InterPro" id="IPR018076">
    <property type="entry name" value="T2SS_GspF_dom"/>
</dbReference>
<keyword evidence="4" id="KW-0997">Cell inner membrane</keyword>
<keyword evidence="5 8" id="KW-0812">Transmembrane</keyword>
<evidence type="ECO:0000256" key="6">
    <source>
        <dbReference type="ARBA" id="ARBA00022989"/>
    </source>
</evidence>
<evidence type="ECO:0000256" key="5">
    <source>
        <dbReference type="ARBA" id="ARBA00022692"/>
    </source>
</evidence>
<keyword evidence="6 8" id="KW-1133">Transmembrane helix</keyword>
<dbReference type="InterPro" id="IPR003004">
    <property type="entry name" value="GspF/PilC"/>
</dbReference>
<organism evidence="10 11">
    <name type="scientific">Roseateles depolymerans</name>
    <dbReference type="NCBI Taxonomy" id="76731"/>
    <lineage>
        <taxon>Bacteria</taxon>
        <taxon>Pseudomonadati</taxon>
        <taxon>Pseudomonadota</taxon>
        <taxon>Betaproteobacteria</taxon>
        <taxon>Burkholderiales</taxon>
        <taxon>Sphaerotilaceae</taxon>
        <taxon>Roseateles</taxon>
    </lineage>
</organism>
<dbReference type="PANTHER" id="PTHR30012:SF0">
    <property type="entry name" value="TYPE II SECRETION SYSTEM PROTEIN F-RELATED"/>
    <property type="match status" value="1"/>
</dbReference>
<evidence type="ECO:0000313" key="10">
    <source>
        <dbReference type="EMBL" id="PZP27292.1"/>
    </source>
</evidence>
<dbReference type="InterPro" id="IPR042094">
    <property type="entry name" value="T2SS_GspF_sf"/>
</dbReference>
<comment type="caution">
    <text evidence="10">The sequence shown here is derived from an EMBL/GenBank/DDBJ whole genome shotgun (WGS) entry which is preliminary data.</text>
</comment>
<dbReference type="Gene3D" id="1.20.81.30">
    <property type="entry name" value="Type II secretion system (T2SS), domain F"/>
    <property type="match status" value="2"/>
</dbReference>
<proteinExistence type="inferred from homology"/>
<evidence type="ECO:0000313" key="11">
    <source>
        <dbReference type="Proteomes" id="UP000249633"/>
    </source>
</evidence>
<dbReference type="FunFam" id="1.20.81.30:FF:000001">
    <property type="entry name" value="Type II secretion system protein F"/>
    <property type="match status" value="1"/>
</dbReference>
<evidence type="ECO:0000256" key="4">
    <source>
        <dbReference type="ARBA" id="ARBA00022519"/>
    </source>
</evidence>
<dbReference type="Proteomes" id="UP000249633">
    <property type="component" value="Unassembled WGS sequence"/>
</dbReference>
<keyword evidence="7 8" id="KW-0472">Membrane</keyword>
<comment type="subcellular location">
    <subcellularLocation>
        <location evidence="1">Cell inner membrane</location>
        <topology evidence="1">Multi-pass membrane protein</topology>
    </subcellularLocation>
</comment>
<protein>
    <submittedName>
        <fullName evidence="10">Type II secretion system F family protein</fullName>
    </submittedName>
</protein>
<evidence type="ECO:0000256" key="3">
    <source>
        <dbReference type="ARBA" id="ARBA00022475"/>
    </source>
</evidence>
<dbReference type="AlphaFoldDB" id="A0A2W5F7U1"/>
<sequence>MEFRYEAANAEGKVLSGVLSADNERALIQLLKDQNLTPILVEALSTKASRSWLPRRQRAAGIEETVQVVRELATLLAAGVPLAESVDSTAQAHGASNIGEAFTKIYAQLRGGEPLSVALRAAELELPEYLYQLVSAGELTGKLAPALHSAADQMEYEQRVRSEMRNAMIYPSVLVASGVGATLLIFILVVPKFANMLKSTRGNLPDISVWVLRSGLFVKQNLLWFGLGAAGLILGAGVLLSMPVVRQQLREFASRLPVVGEWLMNAELGRWAAMLGSLLSNKVPIVRAMELAEGSVQLGAVSSRLQLALRDLRAGKKLADSLALHRTVSPMGVNLVRVGERTGELPEMLRTLGRLYETASRDRMKRFLILFEPLAILVVGAVIGFIMVAIMLAITSFSTTTI</sequence>
<feature type="transmembrane region" description="Helical" evidence="8">
    <location>
        <begin position="367"/>
        <end position="394"/>
    </location>
</feature>
<accession>A0A2W5F7U1</accession>
<evidence type="ECO:0000256" key="1">
    <source>
        <dbReference type="ARBA" id="ARBA00004429"/>
    </source>
</evidence>
<gene>
    <name evidence="10" type="ORF">DI603_22255</name>
</gene>
<evidence type="ECO:0000256" key="2">
    <source>
        <dbReference type="ARBA" id="ARBA00005745"/>
    </source>
</evidence>
<feature type="domain" description="Type II secretion system protein GspF" evidence="9">
    <location>
        <begin position="272"/>
        <end position="392"/>
    </location>
</feature>
<reference evidence="10 11" key="1">
    <citation type="submission" date="2017-08" db="EMBL/GenBank/DDBJ databases">
        <title>Infants hospitalized years apart are colonized by the same room-sourced microbial strains.</title>
        <authorList>
            <person name="Brooks B."/>
            <person name="Olm M.R."/>
            <person name="Firek B.A."/>
            <person name="Baker R."/>
            <person name="Thomas B.C."/>
            <person name="Morowitz M.J."/>
            <person name="Banfield J.F."/>
        </authorList>
    </citation>
    <scope>NUCLEOTIDE SEQUENCE [LARGE SCALE GENOMIC DNA]</scope>
    <source>
        <strain evidence="10">S2_012_000_R2_81</strain>
    </source>
</reference>
<feature type="domain" description="Type II secretion system protein GspF" evidence="9">
    <location>
        <begin position="69"/>
        <end position="191"/>
    </location>
</feature>
<keyword evidence="3" id="KW-1003">Cell membrane</keyword>
<evidence type="ECO:0000256" key="8">
    <source>
        <dbReference type="SAM" id="Phobius"/>
    </source>
</evidence>
<feature type="transmembrane region" description="Helical" evidence="8">
    <location>
        <begin position="222"/>
        <end position="245"/>
    </location>
</feature>
<dbReference type="Pfam" id="PF00482">
    <property type="entry name" value="T2SSF"/>
    <property type="match status" value="2"/>
</dbReference>
<evidence type="ECO:0000256" key="7">
    <source>
        <dbReference type="ARBA" id="ARBA00023136"/>
    </source>
</evidence>